<dbReference type="KEGG" id="rsn:RSPO_c00599"/>
<dbReference type="Proteomes" id="UP000007953">
    <property type="component" value="Chromosome"/>
</dbReference>
<dbReference type="PATRIC" id="fig|1031711.3.peg.581"/>
<proteinExistence type="predicted"/>
<reference evidence="1 2" key="1">
    <citation type="journal article" date="2011" name="J. Bacteriol.">
        <title>Complete genome sequence of the plant pathogen Ralstonia solanacearum strain Po82.</title>
        <authorList>
            <person name="Xu J."/>
            <person name="Zheng H.J."/>
            <person name="Liu L."/>
            <person name="Pan Z.C."/>
            <person name="Prior P."/>
            <person name="Tang B."/>
            <person name="Xu J.S."/>
            <person name="Zhang H."/>
            <person name="Tian Q."/>
            <person name="Zhang L.Q."/>
            <person name="Feng J."/>
        </authorList>
    </citation>
    <scope>NUCLEOTIDE SEQUENCE [LARGE SCALE GENOMIC DNA]</scope>
    <source>
        <strain evidence="1 2">Po82</strain>
    </source>
</reference>
<evidence type="ECO:0000313" key="2">
    <source>
        <dbReference type="Proteomes" id="UP000007953"/>
    </source>
</evidence>
<accession>F6FY97</accession>
<dbReference type="EMBL" id="CP002819">
    <property type="protein sequence ID" value="AEG67901.1"/>
    <property type="molecule type" value="Genomic_DNA"/>
</dbReference>
<organism evidence="1 2">
    <name type="scientific">Ralstonia solanacearum (strain Po82)</name>
    <dbReference type="NCBI Taxonomy" id="1031711"/>
    <lineage>
        <taxon>Bacteria</taxon>
        <taxon>Pseudomonadati</taxon>
        <taxon>Pseudomonadota</taxon>
        <taxon>Betaproteobacteria</taxon>
        <taxon>Burkholderiales</taxon>
        <taxon>Burkholderiaceae</taxon>
        <taxon>Ralstonia</taxon>
        <taxon>Ralstonia solanacearum species complex</taxon>
    </lineage>
</organism>
<sequence>MWNGQNGIACLAARGTKATFGLTARSSVPPRFYPSAL</sequence>
<evidence type="ECO:0000313" key="1">
    <source>
        <dbReference type="EMBL" id="AEG67901.1"/>
    </source>
</evidence>
<gene>
    <name evidence="1" type="ordered locus">RSPO_c00599</name>
</gene>
<name>F6FY97_RALS8</name>
<dbReference type="HOGENOM" id="CLU_3347694_0_0_4"/>
<dbReference type="AlphaFoldDB" id="F6FY97"/>
<protein>
    <submittedName>
        <fullName evidence="1">Uncharacterized protein</fullName>
    </submittedName>
</protein>